<dbReference type="InterPro" id="IPR017946">
    <property type="entry name" value="PLC-like_Pdiesterase_TIM-brl"/>
</dbReference>
<proteinExistence type="predicted"/>
<dbReference type="Gene3D" id="3.20.20.190">
    <property type="entry name" value="Phosphatidylinositol (PI) phosphodiesterase"/>
    <property type="match status" value="1"/>
</dbReference>
<evidence type="ECO:0000313" key="1">
    <source>
        <dbReference type="EMBL" id="QHT35482.1"/>
    </source>
</evidence>
<dbReference type="AlphaFoldDB" id="A0A6C0F318"/>
<dbReference type="SUPFAM" id="SSF51695">
    <property type="entry name" value="PLC-like phosphodiesterases"/>
    <property type="match status" value="1"/>
</dbReference>
<dbReference type="GO" id="GO:0008081">
    <property type="term" value="F:phosphoric diester hydrolase activity"/>
    <property type="evidence" value="ECO:0007669"/>
    <property type="project" value="InterPro"/>
</dbReference>
<reference evidence="1" key="1">
    <citation type="journal article" date="2020" name="Nature">
        <title>Giant virus diversity and host interactions through global metagenomics.</title>
        <authorList>
            <person name="Schulz F."/>
            <person name="Roux S."/>
            <person name="Paez-Espino D."/>
            <person name="Jungbluth S."/>
            <person name="Walsh D.A."/>
            <person name="Denef V.J."/>
            <person name="McMahon K.D."/>
            <person name="Konstantinidis K.T."/>
            <person name="Eloe-Fadrosh E.A."/>
            <person name="Kyrpides N.C."/>
            <person name="Woyke T."/>
        </authorList>
    </citation>
    <scope>NUCLEOTIDE SEQUENCE</scope>
    <source>
        <strain evidence="1">GVMAG-M-3300009180-45</strain>
    </source>
</reference>
<protein>
    <submittedName>
        <fullName evidence="1">Uncharacterized protein</fullName>
    </submittedName>
</protein>
<dbReference type="EMBL" id="MN739021">
    <property type="protein sequence ID" value="QHT35482.1"/>
    <property type="molecule type" value="Genomic_DNA"/>
</dbReference>
<dbReference type="GO" id="GO:0006629">
    <property type="term" value="P:lipid metabolic process"/>
    <property type="evidence" value="ECO:0007669"/>
    <property type="project" value="InterPro"/>
</dbReference>
<name>A0A6C0F318_9ZZZZ</name>
<organism evidence="1">
    <name type="scientific">viral metagenome</name>
    <dbReference type="NCBI Taxonomy" id="1070528"/>
    <lineage>
        <taxon>unclassified sequences</taxon>
        <taxon>metagenomes</taxon>
        <taxon>organismal metagenomes</taxon>
    </lineage>
</organism>
<sequence>MELAIGAALVGILGYSIWHEGIDAEDLAMTTRRRLCDYYVAGGVFEDPKDVIASGRRLLEVHLYADENGKPIVSKTPLNLGYDYTMEYWTFDSVCVDLIQAWESSSDPFILSIVPHTTNNVTLNKAADCLKTTVRRHLVSGVDVDTPVDELKYRILIVSDNVQGSELGSLVNLSWAESKVRRLLYAQAMHPRDQPELVAFNRNGISIVAPDQTFGKESLDPRIASAYGCQWLLFPGSGAAAGFVEKPTGLQ</sequence>
<accession>A0A6C0F318</accession>